<dbReference type="VEuPathDB" id="FungiDB:CH63R_08529"/>
<proteinExistence type="predicted"/>
<protein>
    <submittedName>
        <fullName evidence="1">Uncharacterized protein</fullName>
    </submittedName>
</protein>
<evidence type="ECO:0000313" key="2">
    <source>
        <dbReference type="Proteomes" id="UP000092177"/>
    </source>
</evidence>
<dbReference type="EMBL" id="LTAN01000006">
    <property type="protein sequence ID" value="OBR07008.1"/>
    <property type="molecule type" value="Genomic_DNA"/>
</dbReference>
<dbReference type="Proteomes" id="UP000092177">
    <property type="component" value="Chromosome 6"/>
</dbReference>
<keyword evidence="2" id="KW-1185">Reference proteome</keyword>
<dbReference type="RefSeq" id="XP_018155526.1">
    <property type="nucleotide sequence ID" value="XM_018303503.1"/>
</dbReference>
<accession>A0A1B7Y4U5</accession>
<comment type="caution">
    <text evidence="1">The sequence shown here is derived from an EMBL/GenBank/DDBJ whole genome shotgun (WGS) entry which is preliminary data.</text>
</comment>
<organism evidence="1 2">
    <name type="scientific">Colletotrichum higginsianum (strain IMI 349063)</name>
    <name type="common">Crucifer anthracnose fungus</name>
    <dbReference type="NCBI Taxonomy" id="759273"/>
    <lineage>
        <taxon>Eukaryota</taxon>
        <taxon>Fungi</taxon>
        <taxon>Dikarya</taxon>
        <taxon>Ascomycota</taxon>
        <taxon>Pezizomycotina</taxon>
        <taxon>Sordariomycetes</taxon>
        <taxon>Hypocreomycetidae</taxon>
        <taxon>Glomerellales</taxon>
        <taxon>Glomerellaceae</taxon>
        <taxon>Colletotrichum</taxon>
        <taxon>Colletotrichum destructivum species complex</taxon>
    </lineage>
</organism>
<sequence length="120" mass="13318">MELTQAIACPPGWKIPKVLAFFPRAAAVNREGGTPMQVVHCALCMDVGKAGKPRVRCWGSWGYSRPSRFKRSVMAWRIGLLGMNYSDGRGVDGAWESAYQPCLVEEDARRSARPINFNDS</sequence>
<dbReference type="AlphaFoldDB" id="A0A1B7Y4U5"/>
<dbReference type="KEGG" id="chig:CH63R_08529"/>
<gene>
    <name evidence="1" type="ORF">CH63R_08529</name>
</gene>
<name>A0A1B7Y4U5_COLHI</name>
<reference evidence="2" key="1">
    <citation type="journal article" date="2017" name="BMC Genomics">
        <title>Gapless genome assembly of Colletotrichum higginsianum reveals chromosome structure and association of transposable elements with secondary metabolite gene clusters.</title>
        <authorList>
            <person name="Dallery J.-F."/>
            <person name="Lapalu N."/>
            <person name="Zampounis A."/>
            <person name="Pigne S."/>
            <person name="Luyten I."/>
            <person name="Amselem J."/>
            <person name="Wittenberg A.H.J."/>
            <person name="Zhou S."/>
            <person name="de Queiroz M.V."/>
            <person name="Robin G.P."/>
            <person name="Auger A."/>
            <person name="Hainaut M."/>
            <person name="Henrissat B."/>
            <person name="Kim K.-T."/>
            <person name="Lee Y.-H."/>
            <person name="Lespinet O."/>
            <person name="Schwartz D.C."/>
            <person name="Thon M.R."/>
            <person name="O'Connell R.J."/>
        </authorList>
    </citation>
    <scope>NUCLEOTIDE SEQUENCE [LARGE SCALE GENOMIC DNA]</scope>
    <source>
        <strain evidence="2">IMI 349063</strain>
    </source>
</reference>
<dbReference type="GeneID" id="28867610"/>
<evidence type="ECO:0000313" key="1">
    <source>
        <dbReference type="EMBL" id="OBR07008.1"/>
    </source>
</evidence>